<proteinExistence type="inferred from homology"/>
<feature type="region of interest" description="Disordered" evidence="4">
    <location>
        <begin position="254"/>
        <end position="275"/>
    </location>
</feature>
<evidence type="ECO:0000259" key="5">
    <source>
        <dbReference type="Pfam" id="PF01765"/>
    </source>
</evidence>
<comment type="function">
    <text evidence="3">Necessary for protein synthesis in mitochondria. Functions as a ribosome recycling factor in mitochondria.</text>
</comment>
<dbReference type="PANTHER" id="PTHR20982:SF3">
    <property type="entry name" value="MITOCHONDRIAL RIBOSOME RECYCLING FACTOR PSEUDO 1"/>
    <property type="match status" value="1"/>
</dbReference>
<dbReference type="Gene3D" id="1.10.132.20">
    <property type="entry name" value="Ribosome-recycling factor"/>
    <property type="match status" value="1"/>
</dbReference>
<dbReference type="AlphaFoldDB" id="A0A517LHF3"/>
<accession>A0A517LHF3</accession>
<organism evidence="6 7">
    <name type="scientific">Venturia effusa</name>
    <dbReference type="NCBI Taxonomy" id="50376"/>
    <lineage>
        <taxon>Eukaryota</taxon>
        <taxon>Fungi</taxon>
        <taxon>Dikarya</taxon>
        <taxon>Ascomycota</taxon>
        <taxon>Pezizomycotina</taxon>
        <taxon>Dothideomycetes</taxon>
        <taxon>Pleosporomycetidae</taxon>
        <taxon>Venturiales</taxon>
        <taxon>Venturiaceae</taxon>
        <taxon>Venturia</taxon>
    </lineage>
</organism>
<dbReference type="GO" id="GO:0005739">
    <property type="term" value="C:mitochondrion"/>
    <property type="evidence" value="ECO:0007669"/>
    <property type="project" value="TreeGrafter"/>
</dbReference>
<dbReference type="GO" id="GO:0006412">
    <property type="term" value="P:translation"/>
    <property type="evidence" value="ECO:0007669"/>
    <property type="project" value="UniProtKB-KW"/>
</dbReference>
<keyword evidence="2" id="KW-0648">Protein biosynthesis</keyword>
<dbReference type="STRING" id="50376.A0A517LHF3"/>
<keyword evidence="7" id="KW-1185">Reference proteome</keyword>
<evidence type="ECO:0000256" key="3">
    <source>
        <dbReference type="ARBA" id="ARBA00024909"/>
    </source>
</evidence>
<dbReference type="InterPro" id="IPR036191">
    <property type="entry name" value="RRF_sf"/>
</dbReference>
<sequence length="475" mass="52852">MALINREATRITWSTPKYRAKEVLTMIEKVTEQMSRLHDNTHQRGSFPLPSRHIEKFLASKLFGMNFSPEPIERFEQLHIAAKHFDQALFTLKEHPLGKPQSIWLAKRNCTCKEELDELEILDANMMEVLRKCVILLEDCNVAIVKDVTWMNNRLHGLSDTEDEAGTAKVLNQGEQEELASEIDRKTYALRHLVFCLIKMNGGECADAHGPVPSRAEGGFLRSGSAKFDDSTEKFSQHLAEATASSAKELIWGSSEGKGTSDRQGADSSPPVEGAARATAVDEAFDFSNLEAKILKSIETLTHELAQLRSGGRFNPDKIEQLRVTFNDSEGKKVSARVGDLAQVSARGRNVSVVVHETDHVKLVNTAIVTSNLNLTPHGPTPEAPTTLTIQVPPPTGETRQLALQSASKSGEEALHRIREARGGHQKKLREYQKARSVRPDDLQKAQKQMEEVVKKGNEDVKRITEECKKVLDKA</sequence>
<evidence type="ECO:0000313" key="7">
    <source>
        <dbReference type="Proteomes" id="UP000316270"/>
    </source>
</evidence>
<feature type="domain" description="Ribosome recycling factor" evidence="5">
    <location>
        <begin position="302"/>
        <end position="471"/>
    </location>
</feature>
<dbReference type="Gene3D" id="3.30.1360.40">
    <property type="match status" value="1"/>
</dbReference>
<dbReference type="Proteomes" id="UP000316270">
    <property type="component" value="Chromosome 12"/>
</dbReference>
<evidence type="ECO:0000313" key="6">
    <source>
        <dbReference type="EMBL" id="QDS75060.1"/>
    </source>
</evidence>
<comment type="similarity">
    <text evidence="1">Belongs to the RRF family.</text>
</comment>
<dbReference type="InterPro" id="IPR023584">
    <property type="entry name" value="Ribosome_recyc_fac_dom"/>
</dbReference>
<dbReference type="EMBL" id="CP042196">
    <property type="protein sequence ID" value="QDS75060.1"/>
    <property type="molecule type" value="Genomic_DNA"/>
</dbReference>
<gene>
    <name evidence="6" type="ORF">FKW77_006622</name>
</gene>
<feature type="region of interest" description="Disordered" evidence="4">
    <location>
        <begin position="422"/>
        <end position="444"/>
    </location>
</feature>
<evidence type="ECO:0000256" key="1">
    <source>
        <dbReference type="ARBA" id="ARBA00005912"/>
    </source>
</evidence>
<dbReference type="Pfam" id="PF01765">
    <property type="entry name" value="RRF"/>
    <property type="match status" value="1"/>
</dbReference>
<dbReference type="GO" id="GO:0043023">
    <property type="term" value="F:ribosomal large subunit binding"/>
    <property type="evidence" value="ECO:0007669"/>
    <property type="project" value="TreeGrafter"/>
</dbReference>
<evidence type="ECO:0000256" key="2">
    <source>
        <dbReference type="ARBA" id="ARBA00022917"/>
    </source>
</evidence>
<protein>
    <recommendedName>
        <fullName evidence="5">Ribosome recycling factor domain-containing protein</fullName>
    </recommendedName>
</protein>
<evidence type="ECO:0000256" key="4">
    <source>
        <dbReference type="SAM" id="MobiDB-lite"/>
    </source>
</evidence>
<dbReference type="PANTHER" id="PTHR20982">
    <property type="entry name" value="RIBOSOME RECYCLING FACTOR"/>
    <property type="match status" value="1"/>
</dbReference>
<dbReference type="SUPFAM" id="SSF55194">
    <property type="entry name" value="Ribosome recycling factor, RRF"/>
    <property type="match status" value="1"/>
</dbReference>
<reference evidence="6 7" key="1">
    <citation type="submission" date="2019-07" db="EMBL/GenBank/DDBJ databases">
        <title>Finished genome of Venturia effusa.</title>
        <authorList>
            <person name="Young C.A."/>
            <person name="Cox M.P."/>
            <person name="Ganley A.R.D."/>
            <person name="David W.J."/>
        </authorList>
    </citation>
    <scope>NUCLEOTIDE SEQUENCE [LARGE SCALE GENOMIC DNA]</scope>
    <source>
        <strain evidence="7">albino</strain>
    </source>
</reference>
<name>A0A517LHF3_9PEZI</name>
<dbReference type="OrthoDB" id="407355at2759"/>
<dbReference type="InterPro" id="IPR002661">
    <property type="entry name" value="Ribosome_recyc_fac"/>
</dbReference>